<keyword evidence="2" id="KW-1185">Reference proteome</keyword>
<organism evidence="1 2">
    <name type="scientific">Anabarilius grahami</name>
    <name type="common">Kanglang fish</name>
    <name type="synonym">Barilius grahami</name>
    <dbReference type="NCBI Taxonomy" id="495550"/>
    <lineage>
        <taxon>Eukaryota</taxon>
        <taxon>Metazoa</taxon>
        <taxon>Chordata</taxon>
        <taxon>Craniata</taxon>
        <taxon>Vertebrata</taxon>
        <taxon>Euteleostomi</taxon>
        <taxon>Actinopterygii</taxon>
        <taxon>Neopterygii</taxon>
        <taxon>Teleostei</taxon>
        <taxon>Ostariophysi</taxon>
        <taxon>Cypriniformes</taxon>
        <taxon>Xenocyprididae</taxon>
        <taxon>Xenocypridinae</taxon>
        <taxon>Xenocypridinae incertae sedis</taxon>
        <taxon>Anabarilius</taxon>
    </lineage>
</organism>
<dbReference type="Proteomes" id="UP000281406">
    <property type="component" value="Unassembled WGS sequence"/>
</dbReference>
<protein>
    <recommendedName>
        <fullName evidence="3">Retrotransposon gag domain-containing protein</fullName>
    </recommendedName>
</protein>
<gene>
    <name evidence="1" type="ORF">DPX16_21229</name>
</gene>
<accession>A0A3N0XIV7</accession>
<dbReference type="EMBL" id="RJVU01073245">
    <property type="protein sequence ID" value="ROI24877.1"/>
    <property type="molecule type" value="Genomic_DNA"/>
</dbReference>
<proteinExistence type="predicted"/>
<dbReference type="AlphaFoldDB" id="A0A3N0XIV7"/>
<evidence type="ECO:0000313" key="2">
    <source>
        <dbReference type="Proteomes" id="UP000281406"/>
    </source>
</evidence>
<evidence type="ECO:0008006" key="3">
    <source>
        <dbReference type="Google" id="ProtNLM"/>
    </source>
</evidence>
<dbReference type="OrthoDB" id="118234at2759"/>
<evidence type="ECO:0000313" key="1">
    <source>
        <dbReference type="EMBL" id="ROI24877.1"/>
    </source>
</evidence>
<comment type="caution">
    <text evidence="1">The sequence shown here is derived from an EMBL/GenBank/DDBJ whole genome shotgun (WGS) entry which is preliminary data.</text>
</comment>
<name>A0A3N0XIV7_ANAGA</name>
<sequence>MDPVNQLLDLRQGELSIEDYIHQFCELSFLVPSDEVILKDIFRFGLNEPLKSWFPEGTLNSTLRDFMDYALMLCGSPFTVEEAPAAAELVPSQISMPSSLVIATSKLSVLPNPVTPSMVPDHIMVAASDSVSAFEIIPEPHYISVDTLEPCHIPAAMLEPHYVSSDLPEPRLVSADLRDPRLVSVDLPEPLHVLSTIPESRPMAVGFPEPCSVLSGEAILKRQRLASSVEDPPLVSIRTVGIPKPTHISPVLYASSCSIVPIPEPVHNMAATSKTVYNMAAMSDSPIKMADLREPRHVTADLREPRHVTADLREPRHVTADLREPRHFSAIKTVSTDNAFKLIKKGATLLAGLAAL</sequence>
<reference evidence="1 2" key="1">
    <citation type="submission" date="2018-10" db="EMBL/GenBank/DDBJ databases">
        <title>Genome assembly for a Yunnan-Guizhou Plateau 3E fish, Anabarilius grahami (Regan), and its evolutionary and genetic applications.</title>
        <authorList>
            <person name="Jiang W."/>
        </authorList>
    </citation>
    <scope>NUCLEOTIDE SEQUENCE [LARGE SCALE GENOMIC DNA]</scope>
    <source>
        <strain evidence="1">AG-KIZ</strain>
        <tissue evidence="1">Muscle</tissue>
    </source>
</reference>